<organism evidence="1 2">
    <name type="scientific">Massilia violaceinigra</name>
    <dbReference type="NCBI Taxonomy" id="2045208"/>
    <lineage>
        <taxon>Bacteria</taxon>
        <taxon>Pseudomonadati</taxon>
        <taxon>Pseudomonadota</taxon>
        <taxon>Betaproteobacteria</taxon>
        <taxon>Burkholderiales</taxon>
        <taxon>Oxalobacteraceae</taxon>
        <taxon>Telluria group</taxon>
        <taxon>Massilia</taxon>
    </lineage>
</organism>
<evidence type="ECO:0000313" key="1">
    <source>
        <dbReference type="EMBL" id="UOD28381.1"/>
    </source>
</evidence>
<protein>
    <submittedName>
        <fullName evidence="1">Uncharacterized protein</fullName>
    </submittedName>
</protein>
<gene>
    <name evidence="1" type="ORF">INH39_23415</name>
</gene>
<accession>A0ABY4A101</accession>
<name>A0ABY4A101_9BURK</name>
<evidence type="ECO:0000313" key="2">
    <source>
        <dbReference type="Proteomes" id="UP000831532"/>
    </source>
</evidence>
<reference evidence="1 2" key="1">
    <citation type="submission" date="2020-10" db="EMBL/GenBank/DDBJ databases">
        <title>Genome analysis of Massilia species.</title>
        <authorList>
            <person name="Jung D.-H."/>
        </authorList>
    </citation>
    <scope>NUCLEOTIDE SEQUENCE [LARGE SCALE GENOMIC DNA]</scope>
    <source>
        <strain evidence="2">sipir</strain>
    </source>
</reference>
<proteinExistence type="predicted"/>
<sequence>MTLEDSIKLYGVRPRAREQLDQIRNRLAEETEQERRGQGKGDTELVKLCCVQLFSHGMLEDILRIWHAKTASMDAYCGIDIQLLCGAGLSATKEYLQKTDSDSAQQALLRIAECERAGDFDGFTIDGQMGFYEDYYS</sequence>
<dbReference type="Proteomes" id="UP000831532">
    <property type="component" value="Chromosome"/>
</dbReference>
<keyword evidence="2" id="KW-1185">Reference proteome</keyword>
<dbReference type="RefSeq" id="WP_243489539.1">
    <property type="nucleotide sequence ID" value="NZ_CP063361.1"/>
</dbReference>
<dbReference type="EMBL" id="CP063361">
    <property type="protein sequence ID" value="UOD28381.1"/>
    <property type="molecule type" value="Genomic_DNA"/>
</dbReference>